<protein>
    <submittedName>
        <fullName evidence="1">Uncharacterized protein</fullName>
    </submittedName>
</protein>
<dbReference type="Proteomes" id="UP001163046">
    <property type="component" value="Unassembled WGS sequence"/>
</dbReference>
<name>A0A9W9YUW3_9CNID</name>
<keyword evidence="2" id="KW-1185">Reference proteome</keyword>
<evidence type="ECO:0000313" key="2">
    <source>
        <dbReference type="Proteomes" id="UP001163046"/>
    </source>
</evidence>
<reference evidence="1" key="1">
    <citation type="submission" date="2023-01" db="EMBL/GenBank/DDBJ databases">
        <title>Genome assembly of the deep-sea coral Lophelia pertusa.</title>
        <authorList>
            <person name="Herrera S."/>
            <person name="Cordes E."/>
        </authorList>
    </citation>
    <scope>NUCLEOTIDE SEQUENCE</scope>
    <source>
        <strain evidence="1">USNM1676648</strain>
        <tissue evidence="1">Polyp</tissue>
    </source>
</reference>
<accession>A0A9W9YUW3</accession>
<gene>
    <name evidence="1" type="ORF">OS493_005372</name>
</gene>
<organism evidence="1 2">
    <name type="scientific">Desmophyllum pertusum</name>
    <dbReference type="NCBI Taxonomy" id="174260"/>
    <lineage>
        <taxon>Eukaryota</taxon>
        <taxon>Metazoa</taxon>
        <taxon>Cnidaria</taxon>
        <taxon>Anthozoa</taxon>
        <taxon>Hexacorallia</taxon>
        <taxon>Scleractinia</taxon>
        <taxon>Caryophylliina</taxon>
        <taxon>Caryophylliidae</taxon>
        <taxon>Desmophyllum</taxon>
    </lineage>
</organism>
<evidence type="ECO:0000313" key="1">
    <source>
        <dbReference type="EMBL" id="KAJ7365273.1"/>
    </source>
</evidence>
<comment type="caution">
    <text evidence="1">The sequence shown here is derived from an EMBL/GenBank/DDBJ whole genome shotgun (WGS) entry which is preliminary data.</text>
</comment>
<dbReference type="EMBL" id="MU827303">
    <property type="protein sequence ID" value="KAJ7365273.1"/>
    <property type="molecule type" value="Genomic_DNA"/>
</dbReference>
<sequence length="207" mass="23655">MRTVSESEHTTVARLSDLCIHQAKKRIHSTESLLHLPQEVLRDLCGIPSKHGRCIVLINDTPLESDANIASGAICGYHVLTREFLFGEYQANVFLDPLENAKWKSFVQLKEIVPFIRDFDKTALDDLNETSCYSNRKDLTLQNGKWIEALLHQQVARWVLKNNCYFALKLTDEFLKLAQKETIKSKDEGTLKTIIKAPRPTFPNSGW</sequence>
<dbReference type="AlphaFoldDB" id="A0A9W9YUW3"/>
<proteinExistence type="predicted"/>